<organism evidence="1">
    <name type="scientific">marine sediment metagenome</name>
    <dbReference type="NCBI Taxonomy" id="412755"/>
    <lineage>
        <taxon>unclassified sequences</taxon>
        <taxon>metagenomes</taxon>
        <taxon>ecological metagenomes</taxon>
    </lineage>
</organism>
<protein>
    <submittedName>
        <fullName evidence="1">Uncharacterized protein</fullName>
    </submittedName>
</protein>
<name>A0A0F9N6U5_9ZZZZ</name>
<sequence>MAEETKKKRLDPVGLQIYGDGFVGFQRLRDINDLIPAFKDFYYQVKIKDPNETLSKILTEFNIEVCVPADRKFHPSMSQMRIWRKKWDLDLLQQIQNKDLEIVERKNIHQVIKTRNENRELVLGAVDDTQLETGVKTLGGEILNDALQMLRDDQELDEIYTDETLIKRRNYIVNVFAHVTRLVHGKAALMLKASEEKRSNVGFLISLLSRASSGKMTDEEMKLLKTSYTINPKVNEPT</sequence>
<accession>A0A0F9N6U5</accession>
<dbReference type="EMBL" id="LAZR01008690">
    <property type="protein sequence ID" value="KKM77142.1"/>
    <property type="molecule type" value="Genomic_DNA"/>
</dbReference>
<evidence type="ECO:0000313" key="1">
    <source>
        <dbReference type="EMBL" id="KKM77142.1"/>
    </source>
</evidence>
<reference evidence="1" key="1">
    <citation type="journal article" date="2015" name="Nature">
        <title>Complex archaea that bridge the gap between prokaryotes and eukaryotes.</title>
        <authorList>
            <person name="Spang A."/>
            <person name="Saw J.H."/>
            <person name="Jorgensen S.L."/>
            <person name="Zaremba-Niedzwiedzka K."/>
            <person name="Martijn J."/>
            <person name="Lind A.E."/>
            <person name="van Eijk R."/>
            <person name="Schleper C."/>
            <person name="Guy L."/>
            <person name="Ettema T.J."/>
        </authorList>
    </citation>
    <scope>NUCLEOTIDE SEQUENCE</scope>
</reference>
<gene>
    <name evidence="1" type="ORF">LCGC14_1373070</name>
</gene>
<comment type="caution">
    <text evidence="1">The sequence shown here is derived from an EMBL/GenBank/DDBJ whole genome shotgun (WGS) entry which is preliminary data.</text>
</comment>
<proteinExistence type="predicted"/>
<dbReference type="AlphaFoldDB" id="A0A0F9N6U5"/>